<dbReference type="AlphaFoldDB" id="M0P7P1"/>
<feature type="transmembrane region" description="Helical" evidence="1">
    <location>
        <begin position="44"/>
        <end position="70"/>
    </location>
</feature>
<evidence type="ECO:0000313" key="3">
    <source>
        <dbReference type="Proteomes" id="UP000011546"/>
    </source>
</evidence>
<evidence type="ECO:0000313" key="2">
    <source>
        <dbReference type="EMBL" id="EMA64855.1"/>
    </source>
</evidence>
<feature type="transmembrane region" description="Helical" evidence="1">
    <location>
        <begin position="20"/>
        <end position="38"/>
    </location>
</feature>
<reference evidence="2 3" key="1">
    <citation type="journal article" date="2014" name="PLoS Genet.">
        <title>Phylogenetically driven sequencing of extremely halophilic archaea reveals strategies for static and dynamic osmo-response.</title>
        <authorList>
            <person name="Becker E.A."/>
            <person name="Seitzer P.M."/>
            <person name="Tritt A."/>
            <person name="Larsen D."/>
            <person name="Krusor M."/>
            <person name="Yao A.I."/>
            <person name="Wu D."/>
            <person name="Madern D."/>
            <person name="Eisen J.A."/>
            <person name="Darling A.E."/>
            <person name="Facciotti M.T."/>
        </authorList>
    </citation>
    <scope>NUCLEOTIDE SEQUENCE [LARGE SCALE GENOMIC DNA]</scope>
    <source>
        <strain evidence="2 3">JCM 14978</strain>
    </source>
</reference>
<keyword evidence="1" id="KW-1133">Transmembrane helix</keyword>
<dbReference type="OrthoDB" id="291397at2157"/>
<dbReference type="PATRIC" id="fig|1230456.3.peg.1602"/>
<accession>M0P7P1</accession>
<keyword evidence="1" id="KW-0472">Membrane</keyword>
<evidence type="ECO:0000256" key="1">
    <source>
        <dbReference type="SAM" id="Phobius"/>
    </source>
</evidence>
<dbReference type="EMBL" id="AOJH01000052">
    <property type="protein sequence ID" value="EMA64855.1"/>
    <property type="molecule type" value="Genomic_DNA"/>
</dbReference>
<keyword evidence="1" id="KW-0812">Transmembrane</keyword>
<protein>
    <submittedName>
        <fullName evidence="2">Uncharacterized protein</fullName>
    </submittedName>
</protein>
<name>M0P7P1_9EURY</name>
<dbReference type="RefSeq" id="WP_008848347.1">
    <property type="nucleotide sequence ID" value="NZ_AOJH01000052.1"/>
</dbReference>
<gene>
    <name evidence="2" type="ORF">C468_08124</name>
</gene>
<dbReference type="STRING" id="1230456.C468_08124"/>
<sequence length="76" mass="8272">MTLRDTVVDAVCGQRDQIPLVLAVCTVMGLLLAFPLFLLEPGTVGYTIAVLDGILVAVCLAVLGPTYWYCVKRRMD</sequence>
<proteinExistence type="predicted"/>
<keyword evidence="3" id="KW-1185">Reference proteome</keyword>
<comment type="caution">
    <text evidence="2">The sequence shown here is derived from an EMBL/GenBank/DDBJ whole genome shotgun (WGS) entry which is preliminary data.</text>
</comment>
<dbReference type="Proteomes" id="UP000011546">
    <property type="component" value="Unassembled WGS sequence"/>
</dbReference>
<organism evidence="2 3">
    <name type="scientific">Halorubrum kocurii JCM 14978</name>
    <dbReference type="NCBI Taxonomy" id="1230456"/>
    <lineage>
        <taxon>Archaea</taxon>
        <taxon>Methanobacteriati</taxon>
        <taxon>Methanobacteriota</taxon>
        <taxon>Stenosarchaea group</taxon>
        <taxon>Halobacteria</taxon>
        <taxon>Halobacteriales</taxon>
        <taxon>Haloferacaceae</taxon>
        <taxon>Halorubrum</taxon>
    </lineage>
</organism>